<accession>A0A6N8DJZ2</accession>
<dbReference type="AlphaFoldDB" id="A0A6N8DJZ2"/>
<protein>
    <submittedName>
        <fullName evidence="1">Uncharacterized protein</fullName>
    </submittedName>
</protein>
<evidence type="ECO:0000313" key="1">
    <source>
        <dbReference type="EMBL" id="MTV29503.1"/>
    </source>
</evidence>
<comment type="caution">
    <text evidence="1">The sequence shown here is derived from an EMBL/GenBank/DDBJ whole genome shotgun (WGS) entry which is preliminary data.</text>
</comment>
<dbReference type="EMBL" id="WNKS01000001">
    <property type="protein sequence ID" value="MTV29503.1"/>
    <property type="molecule type" value="Genomic_DNA"/>
</dbReference>
<reference evidence="1 2" key="1">
    <citation type="submission" date="2019-11" db="EMBL/GenBank/DDBJ databases">
        <title>Whole-genome sequence of a Rhodoblastus acidophilus DSM 142.</title>
        <authorList>
            <person name="Kyndt J.A."/>
            <person name="Meyer T.E."/>
        </authorList>
    </citation>
    <scope>NUCLEOTIDE SEQUENCE [LARGE SCALE GENOMIC DNA]</scope>
    <source>
        <strain evidence="1 2">DSM 142</strain>
    </source>
</reference>
<name>A0A6N8DJZ2_RHOAC</name>
<dbReference type="RefSeq" id="WP_155444172.1">
    <property type="nucleotide sequence ID" value="NZ_JAOQNR010000001.1"/>
</dbReference>
<evidence type="ECO:0000313" key="2">
    <source>
        <dbReference type="Proteomes" id="UP000439113"/>
    </source>
</evidence>
<dbReference type="Proteomes" id="UP000439113">
    <property type="component" value="Unassembled WGS sequence"/>
</dbReference>
<gene>
    <name evidence="1" type="ORF">GJ654_00695</name>
</gene>
<sequence length="57" mass="6127">MINDVAQGRQSSAGYSEIIAFFWCGREAFAAMAADQCADFAPRLKSKPALSSCQVIP</sequence>
<proteinExistence type="predicted"/>
<organism evidence="1 2">
    <name type="scientific">Rhodoblastus acidophilus</name>
    <name type="common">Rhodopseudomonas acidophila</name>
    <dbReference type="NCBI Taxonomy" id="1074"/>
    <lineage>
        <taxon>Bacteria</taxon>
        <taxon>Pseudomonadati</taxon>
        <taxon>Pseudomonadota</taxon>
        <taxon>Alphaproteobacteria</taxon>
        <taxon>Hyphomicrobiales</taxon>
        <taxon>Rhodoblastaceae</taxon>
        <taxon>Rhodoblastus</taxon>
    </lineage>
</organism>